<evidence type="ECO:0000259" key="18">
    <source>
        <dbReference type="PROSITE" id="PS51192"/>
    </source>
</evidence>
<evidence type="ECO:0000313" key="22">
    <source>
        <dbReference type="Proteomes" id="UP001497644"/>
    </source>
</evidence>
<evidence type="ECO:0000256" key="12">
    <source>
        <dbReference type="ARBA" id="ARBA00061633"/>
    </source>
</evidence>
<evidence type="ECO:0000256" key="11">
    <source>
        <dbReference type="ARBA" id="ARBA00047984"/>
    </source>
</evidence>
<keyword evidence="7 16" id="KW-0347">Helicase</keyword>
<dbReference type="InterPro" id="IPR011545">
    <property type="entry name" value="DEAD/DEAH_box_helicase_dom"/>
</dbReference>
<dbReference type="InterPro" id="IPR027417">
    <property type="entry name" value="P-loop_NTPase"/>
</dbReference>
<dbReference type="InterPro" id="IPR001650">
    <property type="entry name" value="Helicase_C-like"/>
</dbReference>
<evidence type="ECO:0000256" key="15">
    <source>
        <dbReference type="PROSITE-ProRule" id="PRU00552"/>
    </source>
</evidence>
<dbReference type="InterPro" id="IPR000629">
    <property type="entry name" value="RNA-helicase_DEAD-box_CS"/>
</dbReference>
<dbReference type="GO" id="GO:0005737">
    <property type="term" value="C:cytoplasm"/>
    <property type="evidence" value="ECO:0007669"/>
    <property type="project" value="UniProtKB-SubCell"/>
</dbReference>
<evidence type="ECO:0000256" key="10">
    <source>
        <dbReference type="ARBA" id="ARBA00023242"/>
    </source>
</evidence>
<evidence type="ECO:0000256" key="14">
    <source>
        <dbReference type="ARBA" id="ARBA00075438"/>
    </source>
</evidence>
<keyword evidence="8 16" id="KW-0067">ATP-binding</keyword>
<feature type="region of interest" description="Disordered" evidence="17">
    <location>
        <begin position="190"/>
        <end position="210"/>
    </location>
</feature>
<dbReference type="SUPFAM" id="SSF52540">
    <property type="entry name" value="P-loop containing nucleoside triphosphate hydrolases"/>
    <property type="match status" value="2"/>
</dbReference>
<evidence type="ECO:0000259" key="19">
    <source>
        <dbReference type="PROSITE" id="PS51194"/>
    </source>
</evidence>
<keyword evidence="4" id="KW-0963">Cytoplasm</keyword>
<dbReference type="GO" id="GO:0016787">
    <property type="term" value="F:hydrolase activity"/>
    <property type="evidence" value="ECO:0007669"/>
    <property type="project" value="UniProtKB-KW"/>
</dbReference>
<evidence type="ECO:0000256" key="2">
    <source>
        <dbReference type="ARBA" id="ARBA00004496"/>
    </source>
</evidence>
<evidence type="ECO:0000256" key="8">
    <source>
        <dbReference type="ARBA" id="ARBA00022840"/>
    </source>
</evidence>
<sequence>MVRLSADTMSYHRGGGNKPKGFGFAGFQMSGTKRSGTNIPPPPPNSALSKQGYHTMNAITENALSACWGVPKKRSKTEEEYFEDDDEPPTSSLEYIPAPGSPTYDLMKKSAKDESDGEEDPLDAFMAGIDAEVKRSSCETQCGDNRKEDKVKGFRADIDGEDDEESYYRYMEENPTAGLQQEESDQEIEYDEDGNPIAPPKKKEIDPLPPIDHSEIEYETFDKNFYNVHEEIVSLSKQQVDDLKKTLGIKVSGPSPPNPVTSFGHFGFDDALIKIIRKNEYTQPTPIQAQAVPAALSGRDIIGIAKTGSGKTAAFIWPMLVHIMDQRELKPGDGPIGLILAPTRELSQQIYQEAKKFGKVYNIQVCCCYGGGSKWEQSKALESGAEIVVATPGRMIDLVKMKATNLSRVTFLVLDEADRMFDMGFEPQVRSICNHVRPDRQTLLFSATFKKKVEKLARDILTDPIRIVQGDVGEANTDVTQHVIMFHNNPSGKWNWLLQNLVEFLSSGSLLIFVTKKLNAEELANNLKLKEFEVLLLHGDMDQIERNKVITAFKKKDVSTLVATDVAARGLDIPHIKTVVNYDVARDIDTHTHRIGRTGRAGEKGTAYTLVTEKDKEFAGHLVRNLEGANQEVSKSLMDLAMQSAWFRKSRFKGGKGKSLNIGGAGLGFRGRPDSSSSGGSSSTQAVSKDISEVVKKLERHGPGSDRLSAMKAAFRSQYNSQFRASSDHTWEQTITPPSVIMPPPPTVPPPKPAAQDNNEASNSTGPERKRVRKSRWE</sequence>
<feature type="domain" description="Helicase ATP-binding" evidence="18">
    <location>
        <begin position="292"/>
        <end position="467"/>
    </location>
</feature>
<dbReference type="PANTHER" id="PTHR47958">
    <property type="entry name" value="ATP-DEPENDENT RNA HELICASE DBP3"/>
    <property type="match status" value="1"/>
</dbReference>
<organism evidence="21 22">
    <name type="scientific">Lasius platythorax</name>
    <dbReference type="NCBI Taxonomy" id="488582"/>
    <lineage>
        <taxon>Eukaryota</taxon>
        <taxon>Metazoa</taxon>
        <taxon>Ecdysozoa</taxon>
        <taxon>Arthropoda</taxon>
        <taxon>Hexapoda</taxon>
        <taxon>Insecta</taxon>
        <taxon>Pterygota</taxon>
        <taxon>Neoptera</taxon>
        <taxon>Endopterygota</taxon>
        <taxon>Hymenoptera</taxon>
        <taxon>Apocrita</taxon>
        <taxon>Aculeata</taxon>
        <taxon>Formicoidea</taxon>
        <taxon>Formicidae</taxon>
        <taxon>Formicinae</taxon>
        <taxon>Lasius</taxon>
        <taxon>Lasius</taxon>
    </lineage>
</organism>
<dbReference type="GO" id="GO:0005634">
    <property type="term" value="C:nucleus"/>
    <property type="evidence" value="ECO:0007669"/>
    <property type="project" value="UniProtKB-SubCell"/>
</dbReference>
<dbReference type="GO" id="GO:0005524">
    <property type="term" value="F:ATP binding"/>
    <property type="evidence" value="ECO:0007669"/>
    <property type="project" value="UniProtKB-KW"/>
</dbReference>
<keyword evidence="5 16" id="KW-0547">Nucleotide-binding</keyword>
<feature type="region of interest" description="Disordered" evidence="17">
    <location>
        <begin position="723"/>
        <end position="778"/>
    </location>
</feature>
<keyword evidence="9" id="KW-0175">Coiled coil</keyword>
<evidence type="ECO:0000256" key="3">
    <source>
        <dbReference type="ARBA" id="ARBA00012552"/>
    </source>
</evidence>
<dbReference type="GO" id="GO:0003724">
    <property type="term" value="F:RNA helicase activity"/>
    <property type="evidence" value="ECO:0007669"/>
    <property type="project" value="UniProtKB-EC"/>
</dbReference>
<gene>
    <name evidence="21" type="ORF">LPLAT_LOCUS6030</name>
</gene>
<dbReference type="Proteomes" id="UP001497644">
    <property type="component" value="Chromosome 2"/>
</dbReference>
<dbReference type="Gene3D" id="3.40.50.300">
    <property type="entry name" value="P-loop containing nucleotide triphosphate hydrolases"/>
    <property type="match status" value="2"/>
</dbReference>
<dbReference type="InterPro" id="IPR014001">
    <property type="entry name" value="Helicase_ATP-bd"/>
</dbReference>
<dbReference type="CDD" id="cd18787">
    <property type="entry name" value="SF2_C_DEAD"/>
    <property type="match status" value="1"/>
</dbReference>
<accession>A0AAV2NIE5</accession>
<evidence type="ECO:0000259" key="20">
    <source>
        <dbReference type="PROSITE" id="PS51195"/>
    </source>
</evidence>
<feature type="compositionally biased region" description="Basic and acidic residues" evidence="17">
    <location>
        <begin position="201"/>
        <end position="210"/>
    </location>
</feature>
<dbReference type="FunFam" id="3.40.50.300:FF:000079">
    <property type="entry name" value="probable ATP-dependent RNA helicase DDX17"/>
    <property type="match status" value="1"/>
</dbReference>
<reference evidence="21" key="1">
    <citation type="submission" date="2024-04" db="EMBL/GenBank/DDBJ databases">
        <authorList>
            <consortium name="Molecular Ecology Group"/>
        </authorList>
    </citation>
    <scope>NUCLEOTIDE SEQUENCE</scope>
</reference>
<comment type="subcellular location">
    <subcellularLocation>
        <location evidence="2">Cytoplasm</location>
    </subcellularLocation>
    <subcellularLocation>
        <location evidence="1">Nucleus</location>
    </subcellularLocation>
</comment>
<feature type="region of interest" description="Disordered" evidence="17">
    <location>
        <begin position="663"/>
        <end position="690"/>
    </location>
</feature>
<feature type="compositionally biased region" description="Pro residues" evidence="17">
    <location>
        <begin position="740"/>
        <end position="753"/>
    </location>
</feature>
<name>A0AAV2NIE5_9HYME</name>
<evidence type="ECO:0000256" key="5">
    <source>
        <dbReference type="ARBA" id="ARBA00022741"/>
    </source>
</evidence>
<dbReference type="EC" id="3.6.4.13" evidence="3"/>
<feature type="region of interest" description="Disordered" evidence="17">
    <location>
        <begin position="75"/>
        <end position="120"/>
    </location>
</feature>
<keyword evidence="22" id="KW-1185">Reference proteome</keyword>
<dbReference type="PROSITE" id="PS51192">
    <property type="entry name" value="HELICASE_ATP_BIND_1"/>
    <property type="match status" value="1"/>
</dbReference>
<dbReference type="FunFam" id="3.40.50.300:FF:000524">
    <property type="entry name" value="ATP-dependent RNA helicase DDX42"/>
    <property type="match status" value="1"/>
</dbReference>
<dbReference type="GO" id="GO:0003676">
    <property type="term" value="F:nucleic acid binding"/>
    <property type="evidence" value="ECO:0007669"/>
    <property type="project" value="InterPro"/>
</dbReference>
<dbReference type="PROSITE" id="PS51194">
    <property type="entry name" value="HELICASE_CTER"/>
    <property type="match status" value="1"/>
</dbReference>
<dbReference type="CDD" id="cd17952">
    <property type="entry name" value="DEADc_DDX42"/>
    <property type="match status" value="1"/>
</dbReference>
<evidence type="ECO:0000256" key="17">
    <source>
        <dbReference type="SAM" id="MobiDB-lite"/>
    </source>
</evidence>
<dbReference type="EMBL" id="OZ034825">
    <property type="protein sequence ID" value="CAL1679927.1"/>
    <property type="molecule type" value="Genomic_DNA"/>
</dbReference>
<dbReference type="PROSITE" id="PS00039">
    <property type="entry name" value="DEAD_ATP_HELICASE"/>
    <property type="match status" value="1"/>
</dbReference>
<feature type="domain" description="DEAD-box RNA helicase Q" evidence="20">
    <location>
        <begin position="261"/>
        <end position="289"/>
    </location>
</feature>
<dbReference type="SMART" id="SM00487">
    <property type="entry name" value="DEXDc"/>
    <property type="match status" value="1"/>
</dbReference>
<evidence type="ECO:0000256" key="6">
    <source>
        <dbReference type="ARBA" id="ARBA00022801"/>
    </source>
</evidence>
<evidence type="ECO:0000256" key="16">
    <source>
        <dbReference type="RuleBase" id="RU000492"/>
    </source>
</evidence>
<dbReference type="SMART" id="SM00490">
    <property type="entry name" value="HELICc"/>
    <property type="match status" value="1"/>
</dbReference>
<evidence type="ECO:0000256" key="13">
    <source>
        <dbReference type="ARBA" id="ARBA00068282"/>
    </source>
</evidence>
<comment type="catalytic activity">
    <reaction evidence="11">
        <text>ATP + H2O = ADP + phosphate + H(+)</text>
        <dbReference type="Rhea" id="RHEA:13065"/>
        <dbReference type="ChEBI" id="CHEBI:15377"/>
        <dbReference type="ChEBI" id="CHEBI:15378"/>
        <dbReference type="ChEBI" id="CHEBI:30616"/>
        <dbReference type="ChEBI" id="CHEBI:43474"/>
        <dbReference type="ChEBI" id="CHEBI:456216"/>
        <dbReference type="EC" id="3.6.4.13"/>
    </reaction>
</comment>
<evidence type="ECO:0000313" key="21">
    <source>
        <dbReference type="EMBL" id="CAL1679927.1"/>
    </source>
</evidence>
<keyword evidence="10" id="KW-0539">Nucleus</keyword>
<dbReference type="AlphaFoldDB" id="A0AAV2NIE5"/>
<dbReference type="PROSITE" id="PS51195">
    <property type="entry name" value="Q_MOTIF"/>
    <property type="match status" value="1"/>
</dbReference>
<dbReference type="InterPro" id="IPR014014">
    <property type="entry name" value="RNA_helicase_DEAD_Q_motif"/>
</dbReference>
<feature type="short sequence motif" description="Q motif" evidence="15">
    <location>
        <begin position="261"/>
        <end position="289"/>
    </location>
</feature>
<keyword evidence="6 16" id="KW-0378">Hydrolase</keyword>
<evidence type="ECO:0000256" key="7">
    <source>
        <dbReference type="ARBA" id="ARBA00022806"/>
    </source>
</evidence>
<comment type="similarity">
    <text evidence="12">Belongs to the DEAD box helicase family. DDX42 subfamily.</text>
</comment>
<feature type="compositionally biased region" description="Polar residues" evidence="17">
    <location>
        <begin position="756"/>
        <end position="766"/>
    </location>
</feature>
<feature type="domain" description="Helicase C-terminal" evidence="19">
    <location>
        <begin position="497"/>
        <end position="641"/>
    </location>
</feature>
<evidence type="ECO:0000256" key="4">
    <source>
        <dbReference type="ARBA" id="ARBA00022490"/>
    </source>
</evidence>
<dbReference type="Pfam" id="PF00271">
    <property type="entry name" value="Helicase_C"/>
    <property type="match status" value="1"/>
</dbReference>
<proteinExistence type="inferred from homology"/>
<evidence type="ECO:0000256" key="1">
    <source>
        <dbReference type="ARBA" id="ARBA00004123"/>
    </source>
</evidence>
<evidence type="ECO:0000256" key="9">
    <source>
        <dbReference type="ARBA" id="ARBA00023054"/>
    </source>
</evidence>
<dbReference type="Pfam" id="PF00270">
    <property type="entry name" value="DEAD"/>
    <property type="match status" value="1"/>
</dbReference>
<dbReference type="GO" id="GO:0010468">
    <property type="term" value="P:regulation of gene expression"/>
    <property type="evidence" value="ECO:0007669"/>
    <property type="project" value="UniProtKB-ARBA"/>
</dbReference>
<protein>
    <recommendedName>
        <fullName evidence="13">ATP-dependent RNA helicase DDX42</fullName>
        <ecNumber evidence="3">3.6.4.13</ecNumber>
    </recommendedName>
    <alternativeName>
        <fullName evidence="14">DEAD box protein 42</fullName>
    </alternativeName>
</protein>